<evidence type="ECO:0000259" key="7">
    <source>
        <dbReference type="Pfam" id="PF05425"/>
    </source>
</evidence>
<keyword evidence="3 6" id="KW-0812">Transmembrane</keyword>
<evidence type="ECO:0000256" key="3">
    <source>
        <dbReference type="ARBA" id="ARBA00022692"/>
    </source>
</evidence>
<organism evidence="8 9">
    <name type="scientific">Nocardia aurantia</name>
    <dbReference type="NCBI Taxonomy" id="2585199"/>
    <lineage>
        <taxon>Bacteria</taxon>
        <taxon>Bacillati</taxon>
        <taxon>Actinomycetota</taxon>
        <taxon>Actinomycetes</taxon>
        <taxon>Mycobacteriales</taxon>
        <taxon>Nocardiaceae</taxon>
        <taxon>Nocardia</taxon>
    </lineage>
</organism>
<comment type="subcellular location">
    <subcellularLocation>
        <location evidence="1">Cell membrane</location>
        <topology evidence="1">Multi-pass membrane protein</topology>
    </subcellularLocation>
</comment>
<feature type="transmembrane region" description="Helical" evidence="6">
    <location>
        <begin position="180"/>
        <end position="204"/>
    </location>
</feature>
<dbReference type="PANTHER" id="PTHR34820:SF4">
    <property type="entry name" value="INNER MEMBRANE PROTEIN YEBZ"/>
    <property type="match status" value="1"/>
</dbReference>
<dbReference type="Pfam" id="PF05425">
    <property type="entry name" value="CopD"/>
    <property type="match status" value="1"/>
</dbReference>
<feature type="transmembrane region" description="Helical" evidence="6">
    <location>
        <begin position="48"/>
        <end position="66"/>
    </location>
</feature>
<comment type="caution">
    <text evidence="8">The sequence shown here is derived from an EMBL/GenBank/DDBJ whole genome shotgun (WGS) entry which is preliminary data.</text>
</comment>
<feature type="transmembrane region" description="Helical" evidence="6">
    <location>
        <begin position="151"/>
        <end position="168"/>
    </location>
</feature>
<dbReference type="Proteomes" id="UP000431401">
    <property type="component" value="Unassembled WGS sequence"/>
</dbReference>
<evidence type="ECO:0000313" key="9">
    <source>
        <dbReference type="Proteomes" id="UP000431401"/>
    </source>
</evidence>
<proteinExistence type="predicted"/>
<protein>
    <recommendedName>
        <fullName evidence="7">Copper resistance protein D domain-containing protein</fullName>
    </recommendedName>
</protein>
<keyword evidence="2" id="KW-1003">Cell membrane</keyword>
<keyword evidence="5 6" id="KW-0472">Membrane</keyword>
<feature type="domain" description="Copper resistance protein D" evidence="7">
    <location>
        <begin position="211"/>
        <end position="310"/>
    </location>
</feature>
<dbReference type="InterPro" id="IPR008457">
    <property type="entry name" value="Cu-R_CopD_dom"/>
</dbReference>
<keyword evidence="9" id="KW-1185">Reference proteome</keyword>
<evidence type="ECO:0000256" key="5">
    <source>
        <dbReference type="ARBA" id="ARBA00023136"/>
    </source>
</evidence>
<evidence type="ECO:0000256" key="1">
    <source>
        <dbReference type="ARBA" id="ARBA00004651"/>
    </source>
</evidence>
<dbReference type="EMBL" id="WEGI01000005">
    <property type="protein sequence ID" value="MQY26965.1"/>
    <property type="molecule type" value="Genomic_DNA"/>
</dbReference>
<feature type="transmembrane region" description="Helical" evidence="6">
    <location>
        <begin position="293"/>
        <end position="312"/>
    </location>
</feature>
<dbReference type="AlphaFoldDB" id="A0A7K0DMJ1"/>
<evidence type="ECO:0000256" key="6">
    <source>
        <dbReference type="SAM" id="Phobius"/>
    </source>
</evidence>
<accession>A0A7K0DMJ1</accession>
<dbReference type="InterPro" id="IPR032694">
    <property type="entry name" value="CopC/D"/>
</dbReference>
<evidence type="ECO:0000256" key="2">
    <source>
        <dbReference type="ARBA" id="ARBA00022475"/>
    </source>
</evidence>
<evidence type="ECO:0000256" key="4">
    <source>
        <dbReference type="ARBA" id="ARBA00022989"/>
    </source>
</evidence>
<feature type="transmembrane region" description="Helical" evidence="6">
    <location>
        <begin position="216"/>
        <end position="237"/>
    </location>
</feature>
<feature type="transmembrane region" description="Helical" evidence="6">
    <location>
        <begin position="16"/>
        <end position="36"/>
    </location>
</feature>
<dbReference type="PANTHER" id="PTHR34820">
    <property type="entry name" value="INNER MEMBRANE PROTEIN YEBZ"/>
    <property type="match status" value="1"/>
</dbReference>
<feature type="transmembrane region" description="Helical" evidence="6">
    <location>
        <begin position="78"/>
        <end position="105"/>
    </location>
</feature>
<name>A0A7K0DMJ1_9NOCA</name>
<evidence type="ECO:0000313" key="8">
    <source>
        <dbReference type="EMBL" id="MQY26965.1"/>
    </source>
</evidence>
<reference evidence="8 9" key="1">
    <citation type="submission" date="2019-10" db="EMBL/GenBank/DDBJ databases">
        <title>Nocardia macrotermitis sp. nov. and Nocardia aurantia sp. nov., isolated from the gut of fungus growing-termite Macrotermes natalensis.</title>
        <authorList>
            <person name="Benndorf R."/>
            <person name="Schwitalla J."/>
            <person name="Martin K."/>
            <person name="De Beer W."/>
            <person name="Kaster A.-K."/>
            <person name="Vollmers J."/>
            <person name="Poulsen M."/>
            <person name="Beemelmanns C."/>
        </authorList>
    </citation>
    <scope>NUCLEOTIDE SEQUENCE [LARGE SCALE GENOMIC DNA]</scope>
    <source>
        <strain evidence="8 9">RB56</strain>
    </source>
</reference>
<gene>
    <name evidence="8" type="ORF">NRB56_25440</name>
</gene>
<feature type="transmembrane region" description="Helical" evidence="6">
    <location>
        <begin position="249"/>
        <end position="272"/>
    </location>
</feature>
<sequence length="314" mass="32358">MTGQTTRGGSGARRSALLLVVPAALVGAGWAWMLAAPAPVQFEAPVRGLADCAGAAVLGLALLPRLQGPGTPPAWRPLAALAGLWAMLELVLLGCQAAEVAGVPVIRLAAAQFGTYLTKVSTGQVGIAVLIGTGSIAAYSAAAFRRPARAVADPVLVFAAVTLTLRPITGHMSQQPFGSLLAAVHAVAAAAWFGLLVALAVVIRSRGDWAALLPRYSRWAMPAALTVTATGVCNALVRLDGLSPLLTTGYGHILLAKTALLVELLVLGWWWRRTWVPRAAAHRIGAEGSLRRAVTEVLAMAIVYGLAAALAVTA</sequence>
<feature type="transmembrane region" description="Helical" evidence="6">
    <location>
        <begin position="125"/>
        <end position="144"/>
    </location>
</feature>
<dbReference type="GO" id="GO:0006825">
    <property type="term" value="P:copper ion transport"/>
    <property type="evidence" value="ECO:0007669"/>
    <property type="project" value="InterPro"/>
</dbReference>
<dbReference type="RefSeq" id="WP_319942912.1">
    <property type="nucleotide sequence ID" value="NZ_WEGI01000005.1"/>
</dbReference>
<keyword evidence="4 6" id="KW-1133">Transmembrane helix</keyword>
<dbReference type="GO" id="GO:0005886">
    <property type="term" value="C:plasma membrane"/>
    <property type="evidence" value="ECO:0007669"/>
    <property type="project" value="UniProtKB-SubCell"/>
</dbReference>